<organism evidence="4 5">
    <name type="scientific">Hyphomicrobium sulfonivorans</name>
    <dbReference type="NCBI Taxonomy" id="121290"/>
    <lineage>
        <taxon>Bacteria</taxon>
        <taxon>Pseudomonadati</taxon>
        <taxon>Pseudomonadota</taxon>
        <taxon>Alphaproteobacteria</taxon>
        <taxon>Hyphomicrobiales</taxon>
        <taxon>Hyphomicrobiaceae</taxon>
        <taxon>Hyphomicrobium</taxon>
    </lineage>
</organism>
<name>A0A109BBH2_HYPSL</name>
<dbReference type="GO" id="GO:0005829">
    <property type="term" value="C:cytosol"/>
    <property type="evidence" value="ECO:0007669"/>
    <property type="project" value="TreeGrafter"/>
</dbReference>
<comment type="subcellular location">
    <subcellularLocation>
        <location evidence="2">Cytoplasm</location>
        <location evidence="2">Nucleoid</location>
    </subcellularLocation>
</comment>
<dbReference type="Pfam" id="PF02575">
    <property type="entry name" value="YbaB_DNA_bd"/>
    <property type="match status" value="1"/>
</dbReference>
<comment type="subunit">
    <text evidence="2">Homodimer.</text>
</comment>
<accession>A0A109BBH2</accession>
<dbReference type="Gene3D" id="3.30.1310.10">
    <property type="entry name" value="Nucleoid-associated protein YbaB-like domain"/>
    <property type="match status" value="1"/>
</dbReference>
<dbReference type="NCBIfam" id="TIGR00103">
    <property type="entry name" value="DNA_YbaB_EbfC"/>
    <property type="match status" value="1"/>
</dbReference>
<comment type="function">
    <text evidence="2">Binds to DNA and alters its conformation. May be involved in regulation of gene expression, nucleoid organization and DNA protection.</text>
</comment>
<reference evidence="4 5" key="1">
    <citation type="submission" date="2015-10" db="EMBL/GenBank/DDBJ databases">
        <title>Transcriptomic analysis of a linuron degrading triple-species bacterial consortium.</title>
        <authorList>
            <person name="Albers P."/>
        </authorList>
    </citation>
    <scope>NUCLEOTIDE SEQUENCE [LARGE SCALE GENOMIC DNA]</scope>
    <source>
        <strain evidence="4 5">WDL6</strain>
    </source>
</reference>
<protein>
    <recommendedName>
        <fullName evidence="2">Nucleoid-associated protein APY04_2778</fullName>
    </recommendedName>
</protein>
<dbReference type="PATRIC" id="fig|121290.4.peg.68"/>
<evidence type="ECO:0000313" key="5">
    <source>
        <dbReference type="Proteomes" id="UP000059074"/>
    </source>
</evidence>
<keyword evidence="5" id="KW-1185">Reference proteome</keyword>
<dbReference type="InterPro" id="IPR004401">
    <property type="entry name" value="YbaB/EbfC"/>
</dbReference>
<dbReference type="PIRSF" id="PIRSF004555">
    <property type="entry name" value="UCP004555"/>
    <property type="match status" value="1"/>
</dbReference>
<dbReference type="STRING" id="121290.APY04_2778"/>
<comment type="caution">
    <text evidence="4">The sequence shown here is derived from an EMBL/GenBank/DDBJ whole genome shotgun (WGS) entry which is preliminary data.</text>
</comment>
<dbReference type="InterPro" id="IPR036894">
    <property type="entry name" value="YbaB-like_sf"/>
</dbReference>
<dbReference type="GO" id="GO:0003677">
    <property type="term" value="F:DNA binding"/>
    <property type="evidence" value="ECO:0007669"/>
    <property type="project" value="UniProtKB-UniRule"/>
</dbReference>
<evidence type="ECO:0000256" key="1">
    <source>
        <dbReference type="ARBA" id="ARBA00023125"/>
    </source>
</evidence>
<proteinExistence type="inferred from homology"/>
<dbReference type="Proteomes" id="UP000059074">
    <property type="component" value="Unassembled WGS sequence"/>
</dbReference>
<keyword evidence="2" id="KW-0963">Cytoplasm</keyword>
<evidence type="ECO:0000313" key="4">
    <source>
        <dbReference type="EMBL" id="KWT65540.1"/>
    </source>
</evidence>
<feature type="coiled-coil region" evidence="3">
    <location>
        <begin position="4"/>
        <end position="31"/>
    </location>
</feature>
<dbReference type="SUPFAM" id="SSF82607">
    <property type="entry name" value="YbaB-like"/>
    <property type="match status" value="1"/>
</dbReference>
<dbReference type="HAMAP" id="MF_00274">
    <property type="entry name" value="DNA_YbaB_EbfC"/>
    <property type="match status" value="1"/>
</dbReference>
<keyword evidence="1 2" id="KW-0238">DNA-binding</keyword>
<sequence>MKDLMGMMKQVGQMQARVQKMQEELALMEIEGQSGGGLVKITLSGKGDVRRVQIDPSLAKPDEVEILEDLIVAASADAKSKLDAAMQEKMQEVTGGIALPPGLNLF</sequence>
<dbReference type="OrthoDB" id="9803080at2"/>
<dbReference type="PANTHER" id="PTHR33449">
    <property type="entry name" value="NUCLEOID-ASSOCIATED PROTEIN YBAB"/>
    <property type="match status" value="1"/>
</dbReference>
<dbReference type="PANTHER" id="PTHR33449:SF1">
    <property type="entry name" value="NUCLEOID-ASSOCIATED PROTEIN YBAB"/>
    <property type="match status" value="1"/>
</dbReference>
<dbReference type="EMBL" id="LMTR01000078">
    <property type="protein sequence ID" value="KWT65540.1"/>
    <property type="molecule type" value="Genomic_DNA"/>
</dbReference>
<dbReference type="RefSeq" id="WP_068463452.1">
    <property type="nucleotide sequence ID" value="NZ_LMTR01000078.1"/>
</dbReference>
<dbReference type="AlphaFoldDB" id="A0A109BBH2"/>
<keyword evidence="3" id="KW-0175">Coiled coil</keyword>
<evidence type="ECO:0000256" key="3">
    <source>
        <dbReference type="SAM" id="Coils"/>
    </source>
</evidence>
<evidence type="ECO:0000256" key="2">
    <source>
        <dbReference type="HAMAP-Rule" id="MF_00274"/>
    </source>
</evidence>
<gene>
    <name evidence="4" type="ORF">APY04_2778</name>
</gene>
<dbReference type="GO" id="GO:0043590">
    <property type="term" value="C:bacterial nucleoid"/>
    <property type="evidence" value="ECO:0007669"/>
    <property type="project" value="UniProtKB-UniRule"/>
</dbReference>
<comment type="similarity">
    <text evidence="2">Belongs to the YbaB/EbfC family.</text>
</comment>